<dbReference type="GO" id="GO:0006167">
    <property type="term" value="P:AMP biosynthetic process"/>
    <property type="evidence" value="ECO:0007669"/>
    <property type="project" value="TreeGrafter"/>
</dbReference>
<evidence type="ECO:0000313" key="4">
    <source>
        <dbReference type="Proteomes" id="UP001190700"/>
    </source>
</evidence>
<dbReference type="InterPro" id="IPR015797">
    <property type="entry name" value="NUDIX_hydrolase-like_dom_sf"/>
</dbReference>
<dbReference type="PROSITE" id="PS00893">
    <property type="entry name" value="NUDIX_BOX"/>
    <property type="match status" value="1"/>
</dbReference>
<name>A0AAE0BKW3_9CHLO</name>
<accession>A0AAE0BKW3</accession>
<dbReference type="InterPro" id="IPR000086">
    <property type="entry name" value="NUDIX_hydrolase_dom"/>
</dbReference>
<dbReference type="Proteomes" id="UP001190700">
    <property type="component" value="Unassembled WGS sequence"/>
</dbReference>
<dbReference type="GO" id="GO:0004081">
    <property type="term" value="F:bis(5'-nucleosyl)-tetraphosphatase (asymmetrical) activity"/>
    <property type="evidence" value="ECO:0007669"/>
    <property type="project" value="TreeGrafter"/>
</dbReference>
<reference evidence="3 4" key="1">
    <citation type="journal article" date="2015" name="Genome Biol. Evol.">
        <title>Comparative Genomics of a Bacterivorous Green Alga Reveals Evolutionary Causalities and Consequences of Phago-Mixotrophic Mode of Nutrition.</title>
        <authorList>
            <person name="Burns J.A."/>
            <person name="Paasch A."/>
            <person name="Narechania A."/>
            <person name="Kim E."/>
        </authorList>
    </citation>
    <scope>NUCLEOTIDE SEQUENCE [LARGE SCALE GENOMIC DNA]</scope>
    <source>
        <strain evidence="3 4">PLY_AMNH</strain>
    </source>
</reference>
<dbReference type="Pfam" id="PF00293">
    <property type="entry name" value="NUDIX"/>
    <property type="match status" value="1"/>
</dbReference>
<dbReference type="SUPFAM" id="SSF55811">
    <property type="entry name" value="Nudix"/>
    <property type="match status" value="1"/>
</dbReference>
<dbReference type="GO" id="GO:0006754">
    <property type="term" value="P:ATP biosynthetic process"/>
    <property type="evidence" value="ECO:0007669"/>
    <property type="project" value="TreeGrafter"/>
</dbReference>
<dbReference type="PROSITE" id="PS51462">
    <property type="entry name" value="NUDIX"/>
    <property type="match status" value="1"/>
</dbReference>
<dbReference type="PANTHER" id="PTHR21340">
    <property type="entry name" value="DIADENOSINE 5,5-P1,P4-TETRAPHOSPHATE PYROPHOSPHOHYDROLASE MUTT"/>
    <property type="match status" value="1"/>
</dbReference>
<dbReference type="Gene3D" id="3.90.79.10">
    <property type="entry name" value="Nucleoside Triphosphate Pyrophosphohydrolase"/>
    <property type="match status" value="1"/>
</dbReference>
<keyword evidence="1" id="KW-0378">Hydrolase</keyword>
<comment type="caution">
    <text evidence="3">The sequence shown here is derived from an EMBL/GenBank/DDBJ whole genome shotgun (WGS) entry which is preliminary data.</text>
</comment>
<evidence type="ECO:0000259" key="2">
    <source>
        <dbReference type="PROSITE" id="PS51462"/>
    </source>
</evidence>
<dbReference type="InterPro" id="IPR020084">
    <property type="entry name" value="NUDIX_hydrolase_CS"/>
</dbReference>
<proteinExistence type="predicted"/>
<keyword evidence="4" id="KW-1185">Reference proteome</keyword>
<gene>
    <name evidence="3" type="ORF">CYMTET_51522</name>
</gene>
<dbReference type="CDD" id="cd02883">
    <property type="entry name" value="NUDIX_Hydrolase"/>
    <property type="match status" value="1"/>
</dbReference>
<evidence type="ECO:0000256" key="1">
    <source>
        <dbReference type="ARBA" id="ARBA00022801"/>
    </source>
</evidence>
<feature type="domain" description="Nudix hydrolase" evidence="2">
    <location>
        <begin position="186"/>
        <end position="318"/>
    </location>
</feature>
<organism evidence="3 4">
    <name type="scientific">Cymbomonas tetramitiformis</name>
    <dbReference type="NCBI Taxonomy" id="36881"/>
    <lineage>
        <taxon>Eukaryota</taxon>
        <taxon>Viridiplantae</taxon>
        <taxon>Chlorophyta</taxon>
        <taxon>Pyramimonadophyceae</taxon>
        <taxon>Pyramimonadales</taxon>
        <taxon>Pyramimonadaceae</taxon>
        <taxon>Cymbomonas</taxon>
    </lineage>
</organism>
<dbReference type="EMBL" id="LGRX02034205">
    <property type="protein sequence ID" value="KAK3238468.1"/>
    <property type="molecule type" value="Genomic_DNA"/>
</dbReference>
<evidence type="ECO:0000313" key="3">
    <source>
        <dbReference type="EMBL" id="KAK3238468.1"/>
    </source>
</evidence>
<dbReference type="InterPro" id="IPR051325">
    <property type="entry name" value="Nudix_hydrolase_domain"/>
</dbReference>
<sequence length="345" mass="37649">MLIGTRTSSEENAYRELVKNTHAHAFLKARQVPEMQCCTRSGSQNNLERQIVCMANDSTYAVVEEVANQVGFHLTRVPSTAEAERALQISEDAQTPHRQRVRVLITALGQRQENSCFSLLAAPRKAPLFVCVYSHTAASTASIRLACFDAGANMVTADPKSLQQALSKHGPPGRGEMASENDYPPSALHAFALVVCRRRSDGKYLLVQEFANSGFWLPGGRVDAGENLADAAVRETLEEAGVAIRLTGVLRFEYRPLGVSDTRMRVIFLAEPLDDTQPAKSIPDYESVGASWVSAEECLEIEARDRVRGPEPGQWVRYLSSGGVAAPMTILTAQEGSTPKCANEQ</sequence>
<protein>
    <recommendedName>
        <fullName evidence="2">Nudix hydrolase domain-containing protein</fullName>
    </recommendedName>
</protein>
<dbReference type="AlphaFoldDB" id="A0AAE0BKW3"/>
<dbReference type="PANTHER" id="PTHR21340:SF0">
    <property type="entry name" value="BIS(5'-NUCLEOSYL)-TETRAPHOSPHATASE [ASYMMETRICAL]"/>
    <property type="match status" value="1"/>
</dbReference>